<dbReference type="PROSITE" id="PS50206">
    <property type="entry name" value="RHODANESE_3"/>
    <property type="match status" value="1"/>
</dbReference>
<dbReference type="InterPro" id="IPR022376">
    <property type="entry name" value="PQQ_CXXCW"/>
</dbReference>
<dbReference type="CDD" id="cd00158">
    <property type="entry name" value="RHOD"/>
    <property type="match status" value="1"/>
</dbReference>
<keyword evidence="1" id="KW-0732">Signal</keyword>
<gene>
    <name evidence="3" type="ORF">CXK95_08610</name>
</gene>
<evidence type="ECO:0000256" key="1">
    <source>
        <dbReference type="SAM" id="SignalP"/>
    </source>
</evidence>
<dbReference type="NCBIfam" id="TIGR03865">
    <property type="entry name" value="PQQ_CXXCW"/>
    <property type="match status" value="1"/>
</dbReference>
<accession>A0A8E2QEF1</accession>
<feature type="chain" id="PRO_5034556914" evidence="1">
    <location>
        <begin position="25"/>
        <end position="190"/>
    </location>
</feature>
<comment type="caution">
    <text evidence="3">The sequence shown here is derived from an EMBL/GenBank/DDBJ whole genome shotgun (WGS) entry which is preliminary data.</text>
</comment>
<sequence>MPRSLLPLLFVALTGIGLSPLASATEDPALFSADGYRQTQYRSPTPATAEGAQTVDTATLQRLLAERSDMLLVDVYRRQWLAGQFIDNEAHANLPGSVWLANTGDGSLTPQWADYFSKNLARITEGDLQRPLVFYCRSDCWLGWNATRRARALGYTDLYWYRDGIDGWEQAGLPLHPATPEPVQSSQHAD</sequence>
<dbReference type="AlphaFoldDB" id="A0A8E2QEF1"/>
<feature type="signal peptide" evidence="1">
    <location>
        <begin position="1"/>
        <end position="24"/>
    </location>
</feature>
<evidence type="ECO:0000313" key="4">
    <source>
        <dbReference type="Proteomes" id="UP000235881"/>
    </source>
</evidence>
<keyword evidence="4" id="KW-1185">Reference proteome</keyword>
<dbReference type="RefSeq" id="WP_043295711.1">
    <property type="nucleotide sequence ID" value="NZ_CP065721.1"/>
</dbReference>
<reference evidence="3 4" key="1">
    <citation type="submission" date="2018-01" db="EMBL/GenBank/DDBJ databases">
        <title>Denitrification phenotypes of diverse strains of Pseudomonas stutzeri.</title>
        <authorList>
            <person name="Milligan D.A."/>
            <person name="Bergaust L."/>
            <person name="Bakken L.R."/>
            <person name="Frostegard A."/>
        </authorList>
    </citation>
    <scope>NUCLEOTIDE SEQUENCE [LARGE SCALE GENOMIC DNA]</scope>
    <source>
        <strain evidence="3 4">DSM 50238</strain>
    </source>
</reference>
<evidence type="ECO:0000259" key="2">
    <source>
        <dbReference type="PROSITE" id="PS50206"/>
    </source>
</evidence>
<dbReference type="EMBL" id="POUK01000003">
    <property type="protein sequence ID" value="PNF76470.1"/>
    <property type="molecule type" value="Genomic_DNA"/>
</dbReference>
<dbReference type="SUPFAM" id="SSF52821">
    <property type="entry name" value="Rhodanese/Cell cycle control phosphatase"/>
    <property type="match status" value="1"/>
</dbReference>
<dbReference type="Proteomes" id="UP000235881">
    <property type="component" value="Unassembled WGS sequence"/>
</dbReference>
<dbReference type="InterPro" id="IPR036873">
    <property type="entry name" value="Rhodanese-like_dom_sf"/>
</dbReference>
<dbReference type="InterPro" id="IPR001763">
    <property type="entry name" value="Rhodanese-like_dom"/>
</dbReference>
<dbReference type="Pfam" id="PF00581">
    <property type="entry name" value="Rhodanese"/>
    <property type="match status" value="1"/>
</dbReference>
<protein>
    <submittedName>
        <fullName evidence="3">PQQ-dependent catabolism-associated CXXCW motif protein</fullName>
    </submittedName>
</protein>
<name>A0A8E2QEF1_9GAMM</name>
<evidence type="ECO:0000313" key="3">
    <source>
        <dbReference type="EMBL" id="PNF76470.1"/>
    </source>
</evidence>
<proteinExistence type="predicted"/>
<dbReference type="Gene3D" id="3.40.250.10">
    <property type="entry name" value="Rhodanese-like domain"/>
    <property type="match status" value="1"/>
</dbReference>
<feature type="domain" description="Rhodanese" evidence="2">
    <location>
        <begin position="113"/>
        <end position="177"/>
    </location>
</feature>
<organism evidence="3 4">
    <name type="scientific">Stutzerimonas degradans</name>
    <dbReference type="NCBI Taxonomy" id="2968968"/>
    <lineage>
        <taxon>Bacteria</taxon>
        <taxon>Pseudomonadati</taxon>
        <taxon>Pseudomonadota</taxon>
        <taxon>Gammaproteobacteria</taxon>
        <taxon>Pseudomonadales</taxon>
        <taxon>Pseudomonadaceae</taxon>
        <taxon>Stutzerimonas</taxon>
    </lineage>
</organism>